<reference evidence="4 5" key="1">
    <citation type="submission" date="2019-01" db="EMBL/GenBank/DDBJ databases">
        <title>Sequencing of cultivated peanut Arachis hypogaea provides insights into genome evolution and oil improvement.</title>
        <authorList>
            <person name="Chen X."/>
        </authorList>
    </citation>
    <scope>NUCLEOTIDE SEQUENCE [LARGE SCALE GENOMIC DNA]</scope>
    <source>
        <strain evidence="5">cv. Fuhuasheng</strain>
        <tissue evidence="4">Leaves</tissue>
    </source>
</reference>
<sequence length="609" mass="69728">MSMEQAICEGASYGIAYDDSDQYNSCDVNVPSLSEDDTHVDKGKESGSVIEVVDDAMAVIHELPDHTGIPLDEIPYVGLRFVSLQQAQEFYTNYAKKVGFVTRIRNTNFDKTRKDSKIPVNQSLHCSHEGYRESRVKAATRVKRITTAGCKARMYVMLDRQKDNWMVSKLELKHTHPCSAKQVVHYTEYRELTMHAKCVIQNNDEAGIRPNKTYLALANEVGGSSNLGYSEKDDWAAFIVEFNLERNRWLSDLYDERRMWVPIYFQGEFWAGMRSTQRSESMHAFYGGYLHCKNGLVQFVHEYDNVLGNKEQKELEDDAADSKGVVPCSSSTTIERQFQREYTTSKFREVQQEFRKKGDCLVKGAIHEGDLFRVIMKEQYMLYGEPRSWNNIVEFDPSTHKIRCECNMFASRGIICCHCLAVYFYYGVDRVPSCYVLPRWSKNVQRKHTFIKSSHDEKRSDESHSLFRRLCTHFFNVAQEFVTCEEEAAMLHLGLDELRAKLVDYRANLGSRSVPNTDNNMVTQSDPACVAIEILGPSKVATKGRPRLKRRGSELDTSIKRSMRRKKNNPHQENNGAINPNIVAVPALSTNESHGNGGFLSLLHSFRHS</sequence>
<keyword evidence="5" id="KW-1185">Reference proteome</keyword>
<dbReference type="EMBL" id="SDMP01000003">
    <property type="protein sequence ID" value="RYR69437.1"/>
    <property type="molecule type" value="Genomic_DNA"/>
</dbReference>
<dbReference type="Pfam" id="PF03101">
    <property type="entry name" value="FAR1"/>
    <property type="match status" value="1"/>
</dbReference>
<dbReference type="InterPro" id="IPR004330">
    <property type="entry name" value="FAR1_DNA_bnd_dom"/>
</dbReference>
<name>A0A445E201_ARAHY</name>
<dbReference type="PANTHER" id="PTHR47718">
    <property type="entry name" value="OS01G0519700 PROTEIN"/>
    <property type="match status" value="1"/>
</dbReference>
<keyword evidence="1" id="KW-0862">Zinc</keyword>
<keyword evidence="1" id="KW-0479">Metal-binding</keyword>
<comment type="caution">
    <text evidence="4">The sequence shown here is derived from an EMBL/GenBank/DDBJ whole genome shotgun (WGS) entry which is preliminary data.</text>
</comment>
<dbReference type="Proteomes" id="UP000289738">
    <property type="component" value="Chromosome A03"/>
</dbReference>
<feature type="region of interest" description="Disordered" evidence="2">
    <location>
        <begin position="541"/>
        <end position="578"/>
    </location>
</feature>
<protein>
    <recommendedName>
        <fullName evidence="3">SWIM-type domain-containing protein</fullName>
    </recommendedName>
</protein>
<evidence type="ECO:0000313" key="4">
    <source>
        <dbReference type="EMBL" id="RYR69437.1"/>
    </source>
</evidence>
<feature type="domain" description="SWIM-type" evidence="3">
    <location>
        <begin position="389"/>
        <end position="427"/>
    </location>
</feature>
<keyword evidence="1" id="KW-0863">Zinc-finger</keyword>
<accession>A0A445E201</accession>
<dbReference type="PROSITE" id="PS50966">
    <property type="entry name" value="ZF_SWIM"/>
    <property type="match status" value="1"/>
</dbReference>
<dbReference type="GO" id="GO:0008270">
    <property type="term" value="F:zinc ion binding"/>
    <property type="evidence" value="ECO:0007669"/>
    <property type="project" value="UniProtKB-KW"/>
</dbReference>
<proteinExistence type="predicted"/>
<organism evidence="4 5">
    <name type="scientific">Arachis hypogaea</name>
    <name type="common">Peanut</name>
    <dbReference type="NCBI Taxonomy" id="3818"/>
    <lineage>
        <taxon>Eukaryota</taxon>
        <taxon>Viridiplantae</taxon>
        <taxon>Streptophyta</taxon>
        <taxon>Embryophyta</taxon>
        <taxon>Tracheophyta</taxon>
        <taxon>Spermatophyta</taxon>
        <taxon>Magnoliopsida</taxon>
        <taxon>eudicotyledons</taxon>
        <taxon>Gunneridae</taxon>
        <taxon>Pentapetalae</taxon>
        <taxon>rosids</taxon>
        <taxon>fabids</taxon>
        <taxon>Fabales</taxon>
        <taxon>Fabaceae</taxon>
        <taxon>Papilionoideae</taxon>
        <taxon>50 kb inversion clade</taxon>
        <taxon>dalbergioids sensu lato</taxon>
        <taxon>Dalbergieae</taxon>
        <taxon>Pterocarpus clade</taxon>
        <taxon>Arachis</taxon>
    </lineage>
</organism>
<dbReference type="Pfam" id="PF04434">
    <property type="entry name" value="SWIM"/>
    <property type="match status" value="1"/>
</dbReference>
<evidence type="ECO:0000259" key="3">
    <source>
        <dbReference type="PROSITE" id="PS50966"/>
    </source>
</evidence>
<evidence type="ECO:0000256" key="2">
    <source>
        <dbReference type="SAM" id="MobiDB-lite"/>
    </source>
</evidence>
<evidence type="ECO:0000313" key="5">
    <source>
        <dbReference type="Proteomes" id="UP000289738"/>
    </source>
</evidence>
<gene>
    <name evidence="4" type="ORF">Ahy_A03g015987</name>
</gene>
<dbReference type="PANTHER" id="PTHR47718:SF15">
    <property type="entry name" value="PROTEIN FAR1-RELATED SEQUENCE 5-LIKE"/>
    <property type="match status" value="1"/>
</dbReference>
<dbReference type="AlphaFoldDB" id="A0A445E201"/>
<dbReference type="InterPro" id="IPR007527">
    <property type="entry name" value="Znf_SWIM"/>
</dbReference>
<dbReference type="STRING" id="3818.A0A445E201"/>
<evidence type="ECO:0000256" key="1">
    <source>
        <dbReference type="PROSITE-ProRule" id="PRU00325"/>
    </source>
</evidence>